<proteinExistence type="predicted"/>
<evidence type="ECO:0000313" key="2">
    <source>
        <dbReference type="EMBL" id="VFU41265.1"/>
    </source>
</evidence>
<dbReference type="EMBL" id="CAADRP010001562">
    <property type="protein sequence ID" value="VFU41265.1"/>
    <property type="molecule type" value="Genomic_DNA"/>
</dbReference>
<evidence type="ECO:0000256" key="1">
    <source>
        <dbReference type="SAM" id="MobiDB-lite"/>
    </source>
</evidence>
<reference evidence="2" key="1">
    <citation type="submission" date="2019-03" db="EMBL/GenBank/DDBJ databases">
        <authorList>
            <person name="Mank J."/>
            <person name="Almeida P."/>
        </authorList>
    </citation>
    <scope>NUCLEOTIDE SEQUENCE</scope>
    <source>
        <strain evidence="2">78183</strain>
    </source>
</reference>
<sequence>MDPGSKYSQEDRTSKQTGGLHCCCIKHGRSLHTESYSIQSECNAHRRYRRGTHLLPGRSSEPHHPKTRPPRKHSSDLLDPRTVIDAPVGPPASIPGQYSVPGQVRQVVGRPDLVVSSEELGRL</sequence>
<feature type="region of interest" description="Disordered" evidence="1">
    <location>
        <begin position="49"/>
        <end position="99"/>
    </location>
</feature>
<gene>
    <name evidence="2" type="ORF">SVIM_LOCUS241972</name>
</gene>
<organism evidence="2">
    <name type="scientific">Salix viminalis</name>
    <name type="common">Common osier</name>
    <name type="synonym">Basket willow</name>
    <dbReference type="NCBI Taxonomy" id="40686"/>
    <lineage>
        <taxon>Eukaryota</taxon>
        <taxon>Viridiplantae</taxon>
        <taxon>Streptophyta</taxon>
        <taxon>Embryophyta</taxon>
        <taxon>Tracheophyta</taxon>
        <taxon>Spermatophyta</taxon>
        <taxon>Magnoliopsida</taxon>
        <taxon>eudicotyledons</taxon>
        <taxon>Gunneridae</taxon>
        <taxon>Pentapetalae</taxon>
        <taxon>rosids</taxon>
        <taxon>fabids</taxon>
        <taxon>Malpighiales</taxon>
        <taxon>Salicaceae</taxon>
        <taxon>Saliceae</taxon>
        <taxon>Salix</taxon>
    </lineage>
</organism>
<accession>A0A6N2LIT8</accession>
<name>A0A6N2LIT8_SALVM</name>
<feature type="region of interest" description="Disordered" evidence="1">
    <location>
        <begin position="1"/>
        <end position="20"/>
    </location>
</feature>
<dbReference type="AlphaFoldDB" id="A0A6N2LIT8"/>
<protein>
    <submittedName>
        <fullName evidence="2">Uncharacterized protein</fullName>
    </submittedName>
</protein>